<sequence>MLDRNVPATMGPHIEMVFNSDVIQVFQTHTTFHEMIKLREVCQYMRDVIDKTEYGKQLNMK</sequence>
<organism evidence="1 2">
    <name type="scientific">Aquicella siphonis</name>
    <dbReference type="NCBI Taxonomy" id="254247"/>
    <lineage>
        <taxon>Bacteria</taxon>
        <taxon>Pseudomonadati</taxon>
        <taxon>Pseudomonadota</taxon>
        <taxon>Gammaproteobacteria</taxon>
        <taxon>Legionellales</taxon>
        <taxon>Coxiellaceae</taxon>
        <taxon>Aquicella</taxon>
    </lineage>
</organism>
<proteinExistence type="predicted"/>
<gene>
    <name evidence="1" type="ORF">AQUSIP_11250</name>
</gene>
<reference evidence="1 2" key="1">
    <citation type="submission" date="2019-08" db="EMBL/GenBank/DDBJ databases">
        <authorList>
            <person name="Guy L."/>
        </authorList>
    </citation>
    <scope>NUCLEOTIDE SEQUENCE [LARGE SCALE GENOMIC DNA]</scope>
    <source>
        <strain evidence="1 2">SGT-108</strain>
    </source>
</reference>
<keyword evidence="2" id="KW-1185">Reference proteome</keyword>
<name>A0A5E4PH33_9COXI</name>
<evidence type="ECO:0000313" key="2">
    <source>
        <dbReference type="Proteomes" id="UP000324194"/>
    </source>
</evidence>
<protein>
    <submittedName>
        <fullName evidence="1">Uncharacterized protein</fullName>
    </submittedName>
</protein>
<evidence type="ECO:0000313" key="1">
    <source>
        <dbReference type="EMBL" id="VVC75828.1"/>
    </source>
</evidence>
<dbReference type="AlphaFoldDB" id="A0A5E4PH33"/>
<dbReference type="KEGG" id="asip:AQUSIP_11250"/>
<dbReference type="Proteomes" id="UP000324194">
    <property type="component" value="Chromosome 1"/>
</dbReference>
<dbReference type="RefSeq" id="WP_148339102.1">
    <property type="nucleotide sequence ID" value="NZ_LR699119.1"/>
</dbReference>
<dbReference type="EMBL" id="LR699119">
    <property type="protein sequence ID" value="VVC75828.1"/>
    <property type="molecule type" value="Genomic_DNA"/>
</dbReference>
<accession>A0A5E4PH33</accession>